<gene>
    <name evidence="2" type="ORF">P154DRAFT_616530</name>
</gene>
<evidence type="ECO:0000313" key="2">
    <source>
        <dbReference type="EMBL" id="KAF2005299.1"/>
    </source>
</evidence>
<dbReference type="Proteomes" id="UP000799779">
    <property type="component" value="Unassembled WGS sequence"/>
</dbReference>
<keyword evidence="3" id="KW-1185">Reference proteome</keyword>
<protein>
    <submittedName>
        <fullName evidence="2">Uncharacterized protein</fullName>
    </submittedName>
</protein>
<organism evidence="2 3">
    <name type="scientific">Amniculicola lignicola CBS 123094</name>
    <dbReference type="NCBI Taxonomy" id="1392246"/>
    <lineage>
        <taxon>Eukaryota</taxon>
        <taxon>Fungi</taxon>
        <taxon>Dikarya</taxon>
        <taxon>Ascomycota</taxon>
        <taxon>Pezizomycotina</taxon>
        <taxon>Dothideomycetes</taxon>
        <taxon>Pleosporomycetidae</taxon>
        <taxon>Pleosporales</taxon>
        <taxon>Amniculicolaceae</taxon>
        <taxon>Amniculicola</taxon>
    </lineage>
</organism>
<accession>A0A6A5WX27</accession>
<reference evidence="2" key="1">
    <citation type="journal article" date="2020" name="Stud. Mycol.">
        <title>101 Dothideomycetes genomes: a test case for predicting lifestyles and emergence of pathogens.</title>
        <authorList>
            <person name="Haridas S."/>
            <person name="Albert R."/>
            <person name="Binder M."/>
            <person name="Bloem J."/>
            <person name="Labutti K."/>
            <person name="Salamov A."/>
            <person name="Andreopoulos B."/>
            <person name="Baker S."/>
            <person name="Barry K."/>
            <person name="Bills G."/>
            <person name="Bluhm B."/>
            <person name="Cannon C."/>
            <person name="Castanera R."/>
            <person name="Culley D."/>
            <person name="Daum C."/>
            <person name="Ezra D."/>
            <person name="Gonzalez J."/>
            <person name="Henrissat B."/>
            <person name="Kuo A."/>
            <person name="Liang C."/>
            <person name="Lipzen A."/>
            <person name="Lutzoni F."/>
            <person name="Magnuson J."/>
            <person name="Mondo S."/>
            <person name="Nolan M."/>
            <person name="Ohm R."/>
            <person name="Pangilinan J."/>
            <person name="Park H.-J."/>
            <person name="Ramirez L."/>
            <person name="Alfaro M."/>
            <person name="Sun H."/>
            <person name="Tritt A."/>
            <person name="Yoshinaga Y."/>
            <person name="Zwiers L.-H."/>
            <person name="Turgeon B."/>
            <person name="Goodwin S."/>
            <person name="Spatafora J."/>
            <person name="Crous P."/>
            <person name="Grigoriev I."/>
        </authorList>
    </citation>
    <scope>NUCLEOTIDE SEQUENCE</scope>
    <source>
        <strain evidence="2">CBS 123094</strain>
    </source>
</reference>
<feature type="region of interest" description="Disordered" evidence="1">
    <location>
        <begin position="141"/>
        <end position="160"/>
    </location>
</feature>
<evidence type="ECO:0000313" key="3">
    <source>
        <dbReference type="Proteomes" id="UP000799779"/>
    </source>
</evidence>
<sequence length="421" mass="46351">MTGQRRRSQYQNSSPRAPVQVGVSCSVSLLVDEGRGGKRRQRTWAGFQRRSTVAPVKGNWAGGPGTRSPEILAAQCARESAKDAGTAAAGDSGRRRLKRAQGSRDCAGEGEQRRTSVRCNDRQQAGSEWQSGTRAVRLCTQKDGVAGQGDRRRSTAASESRPGRVDAILWLAKNIRGDLSDDDAVIEARRYSVPALLFQLPLRAATTAWTAWTASIAVALCAQQLCLAAVYPPVMRRPPSHRAALPLSSSSMAEAAQYRHSSDQPHRAPLCRLHYFLFLSTGVRQSNHLTALSHLHTLTSRYLIIALFLRRLPSPVALYLSSSCMWASICRARRLSSSSLLLNVCNVARPEPHIMSYPRTASPTLPFFATLPFTNHHSRVSPLDHCIARRSDIWLHRNFSYPTQPLPDRLSGDEDPASPSR</sequence>
<name>A0A6A5WX27_9PLEO</name>
<dbReference type="AlphaFoldDB" id="A0A6A5WX27"/>
<feature type="region of interest" description="Disordered" evidence="1">
    <location>
        <begin position="82"/>
        <end position="133"/>
    </location>
</feature>
<proteinExistence type="predicted"/>
<feature type="compositionally biased region" description="Polar residues" evidence="1">
    <location>
        <begin position="122"/>
        <end position="133"/>
    </location>
</feature>
<evidence type="ECO:0000256" key="1">
    <source>
        <dbReference type="SAM" id="MobiDB-lite"/>
    </source>
</evidence>
<dbReference type="EMBL" id="ML977564">
    <property type="protein sequence ID" value="KAF2005299.1"/>
    <property type="molecule type" value="Genomic_DNA"/>
</dbReference>